<dbReference type="InterPro" id="IPR036415">
    <property type="entry name" value="Lamin_tail_dom_sf"/>
</dbReference>
<gene>
    <name evidence="2" type="ORF">XA26_32430</name>
</gene>
<dbReference type="Pfam" id="PF00932">
    <property type="entry name" value="LTD"/>
    <property type="match status" value="1"/>
</dbReference>
<accession>A0A0N9XJX4</accession>
<evidence type="ECO:0000313" key="2">
    <source>
        <dbReference type="EMBL" id="ALI27072.1"/>
    </source>
</evidence>
<proteinExistence type="predicted"/>
<evidence type="ECO:0000313" key="3">
    <source>
        <dbReference type="Proteomes" id="UP000057134"/>
    </source>
</evidence>
<organism evidence="2 3">
    <name type="scientific">Mycolicibacterium fortuitum</name>
    <name type="common">Mycobacterium fortuitum</name>
    <dbReference type="NCBI Taxonomy" id="1766"/>
    <lineage>
        <taxon>Bacteria</taxon>
        <taxon>Bacillati</taxon>
        <taxon>Actinomycetota</taxon>
        <taxon>Actinomycetes</taxon>
        <taxon>Mycobacteriales</taxon>
        <taxon>Mycobacteriaceae</taxon>
        <taxon>Mycolicibacterium</taxon>
    </lineage>
</organism>
<reference evidence="2 3" key="1">
    <citation type="journal article" date="2015" name="MBio">
        <title>Enzymatic Degradation of Phenazines Can Generate Energy and Protect Sensitive Organisms from Toxicity.</title>
        <authorList>
            <person name="Costa K.C."/>
            <person name="Bergkessel M."/>
            <person name="Saunders S."/>
            <person name="Korlach J."/>
            <person name="Newman D.K."/>
        </authorList>
    </citation>
    <scope>NUCLEOTIDE SEQUENCE [LARGE SCALE GENOMIC DNA]</scope>
    <source>
        <strain evidence="2 3">CT6</strain>
    </source>
</reference>
<dbReference type="Proteomes" id="UP000057134">
    <property type="component" value="Chromosome"/>
</dbReference>
<keyword evidence="3" id="KW-1185">Reference proteome</keyword>
<dbReference type="EMBL" id="CP011269">
    <property type="protein sequence ID" value="ALI27072.1"/>
    <property type="molecule type" value="Genomic_DNA"/>
</dbReference>
<dbReference type="AlphaFoldDB" id="A0A0N9XJX4"/>
<dbReference type="SUPFAM" id="SSF74853">
    <property type="entry name" value="Lamin A/C globular tail domain"/>
    <property type="match status" value="1"/>
</dbReference>
<name>A0A0N9XJX4_MYCFO</name>
<dbReference type="InterPro" id="IPR001322">
    <property type="entry name" value="Lamin_tail_dom"/>
</dbReference>
<dbReference type="Pfam" id="PF10042">
    <property type="entry name" value="DUF2278"/>
    <property type="match status" value="1"/>
</dbReference>
<dbReference type="STRING" id="1766.XA26_32430"/>
<dbReference type="PROSITE" id="PS51841">
    <property type="entry name" value="LTD"/>
    <property type="match status" value="1"/>
</dbReference>
<dbReference type="KEGG" id="mft:XA26_32430"/>
<feature type="domain" description="LTD" evidence="1">
    <location>
        <begin position="245"/>
        <end position="343"/>
    </location>
</feature>
<sequence>MKAVVPRTSTEESIMAISYGVLRARPDRFVREDGQSSPHLQIRALDDSGQPWRVAVNVESNDGSEVVFWVVDPLVGHPVVSGLASAASGFTLTQTNSASSLDYVKAPMFDFMLGRALPPSGNANADDLQDLLTLYLTQCRAAGGELYAFGAKFDRNLHKPIDAEFGNTDGLHGVHDIHMNQGNVGAHSGDNGAFHDGGLLLAFPDRVVGILLAFQTQQVPTDAVGDAAPGAQPLARLIGQPGPGTPVTVGAAYLERALINPVGPDPGHEAVVIGNRATTAVSLHGWRLVDRNGRESKLDAELAAGASAVIVLDGSGVQLGNSGGNLLLVDDRGTQVDSVTYSRIDADVVDRYVRFQR</sequence>
<dbReference type="PATRIC" id="fig|1766.6.peg.3228"/>
<evidence type="ECO:0000259" key="1">
    <source>
        <dbReference type="PROSITE" id="PS51841"/>
    </source>
</evidence>
<dbReference type="InterPro" id="IPR019268">
    <property type="entry name" value="DUF2278"/>
</dbReference>
<protein>
    <submittedName>
        <fullName evidence="2">YukI</fullName>
    </submittedName>
</protein>